<dbReference type="Gene3D" id="3.30.1310.10">
    <property type="entry name" value="Nucleoid-associated protein YbaB-like domain"/>
    <property type="match status" value="1"/>
</dbReference>
<dbReference type="InterPro" id="IPR036894">
    <property type="entry name" value="YbaB-like_sf"/>
</dbReference>
<dbReference type="GO" id="GO:0003677">
    <property type="term" value="F:DNA binding"/>
    <property type="evidence" value="ECO:0007669"/>
    <property type="project" value="UniProtKB-KW"/>
</dbReference>
<name>A0A372FY58_9ACTN</name>
<proteinExistence type="predicted"/>
<organism evidence="1 2">
    <name type="scientific">Micromonospora craniellae</name>
    <dbReference type="NCBI Taxonomy" id="2294034"/>
    <lineage>
        <taxon>Bacteria</taxon>
        <taxon>Bacillati</taxon>
        <taxon>Actinomycetota</taxon>
        <taxon>Actinomycetes</taxon>
        <taxon>Micromonosporales</taxon>
        <taxon>Micromonosporaceae</taxon>
        <taxon>Micromonospora</taxon>
    </lineage>
</organism>
<gene>
    <name evidence="1" type="ORF">D0Q02_15740</name>
</gene>
<dbReference type="InterPro" id="IPR004401">
    <property type="entry name" value="YbaB/EbfC"/>
</dbReference>
<keyword evidence="1" id="KW-0238">DNA-binding</keyword>
<dbReference type="OrthoDB" id="5118533at2"/>
<protein>
    <submittedName>
        <fullName evidence="1">YbaB/EbfC family DNA-binding protein</fullName>
    </submittedName>
</protein>
<accession>A0A372FY58</accession>
<dbReference type="AlphaFoldDB" id="A0A372FY58"/>
<dbReference type="Proteomes" id="UP000262621">
    <property type="component" value="Unassembled WGS sequence"/>
</dbReference>
<dbReference type="RefSeq" id="WP_117228748.1">
    <property type="nucleotide sequence ID" value="NZ_QVFU01000015.1"/>
</dbReference>
<evidence type="ECO:0000313" key="2">
    <source>
        <dbReference type="Proteomes" id="UP000262621"/>
    </source>
</evidence>
<sequence length="144" mass="15522">MTSQMGNRLEEAAVHLREQGERVRAFQAETEQRSTTVVSKDRMVSATVNGAGRLTALAIRGSRYRSMSSAELASTVMETVNSAWESAAAQTMAAARALLPADLESAGVTVDGTIDLTDFVDRAMNRVGDSTVWRQDRPTRGGES</sequence>
<reference evidence="1 2" key="1">
    <citation type="submission" date="2018-08" db="EMBL/GenBank/DDBJ databases">
        <title>Verrucosispora craniellae sp. nov., isolated from a marine sponge in the South China Sea.</title>
        <authorList>
            <person name="Li L."/>
            <person name="Lin H.W."/>
        </authorList>
    </citation>
    <scope>NUCLEOTIDE SEQUENCE [LARGE SCALE GENOMIC DNA]</scope>
    <source>
        <strain evidence="1 2">LHW63014</strain>
    </source>
</reference>
<comment type="caution">
    <text evidence="1">The sequence shown here is derived from an EMBL/GenBank/DDBJ whole genome shotgun (WGS) entry which is preliminary data.</text>
</comment>
<dbReference type="Pfam" id="PF02575">
    <property type="entry name" value="YbaB_DNA_bd"/>
    <property type="match status" value="1"/>
</dbReference>
<dbReference type="EMBL" id="QVFU01000015">
    <property type="protein sequence ID" value="RFS45554.1"/>
    <property type="molecule type" value="Genomic_DNA"/>
</dbReference>
<dbReference type="SUPFAM" id="SSF82607">
    <property type="entry name" value="YbaB-like"/>
    <property type="match status" value="1"/>
</dbReference>
<keyword evidence="2" id="KW-1185">Reference proteome</keyword>
<evidence type="ECO:0000313" key="1">
    <source>
        <dbReference type="EMBL" id="RFS45554.1"/>
    </source>
</evidence>